<dbReference type="Proteomes" id="UP000591131">
    <property type="component" value="Unassembled WGS sequence"/>
</dbReference>
<feature type="region of interest" description="Disordered" evidence="1">
    <location>
        <begin position="110"/>
        <end position="145"/>
    </location>
</feature>
<dbReference type="OrthoDB" id="10468415at2759"/>
<keyword evidence="3" id="KW-1185">Reference proteome</keyword>
<gene>
    <name evidence="2" type="ORF">FOL47_003334</name>
</gene>
<organism evidence="2 3">
    <name type="scientific">Perkinsus chesapeaki</name>
    <name type="common">Clam parasite</name>
    <name type="synonym">Perkinsus andrewsi</name>
    <dbReference type="NCBI Taxonomy" id="330153"/>
    <lineage>
        <taxon>Eukaryota</taxon>
        <taxon>Sar</taxon>
        <taxon>Alveolata</taxon>
        <taxon>Perkinsozoa</taxon>
        <taxon>Perkinsea</taxon>
        <taxon>Perkinsida</taxon>
        <taxon>Perkinsidae</taxon>
        <taxon>Perkinsus</taxon>
    </lineage>
</organism>
<evidence type="ECO:0000313" key="2">
    <source>
        <dbReference type="EMBL" id="KAF4667941.1"/>
    </source>
</evidence>
<dbReference type="AlphaFoldDB" id="A0A7J6MA89"/>
<dbReference type="EMBL" id="JAAPAO010000200">
    <property type="protein sequence ID" value="KAF4667941.1"/>
    <property type="molecule type" value="Genomic_DNA"/>
</dbReference>
<sequence>MSWRQDVPADFPYSFTVSEWAGSASSGGRPSVKGRAPDANTRELQERIIKCIRLPDRMYFCKRSLWVSLRLLVQDSHGVGLSPSAAREDLWRGLVYTAPIVGEDWQESRTFHVSHQTSHREAPQPVSLSSGDDQQPPDASPEAES</sequence>
<name>A0A7J6MA89_PERCH</name>
<evidence type="ECO:0000313" key="3">
    <source>
        <dbReference type="Proteomes" id="UP000591131"/>
    </source>
</evidence>
<evidence type="ECO:0000256" key="1">
    <source>
        <dbReference type="SAM" id="MobiDB-lite"/>
    </source>
</evidence>
<reference evidence="2 3" key="1">
    <citation type="submission" date="2020-04" db="EMBL/GenBank/DDBJ databases">
        <title>Perkinsus chesapeaki whole genome sequence.</title>
        <authorList>
            <person name="Bogema D.R."/>
        </authorList>
    </citation>
    <scope>NUCLEOTIDE SEQUENCE [LARGE SCALE GENOMIC DNA]</scope>
    <source>
        <strain evidence="2">ATCC PRA-425</strain>
    </source>
</reference>
<protein>
    <submittedName>
        <fullName evidence="2">Uncharacterized protein</fullName>
    </submittedName>
</protein>
<accession>A0A7J6MA89</accession>
<comment type="caution">
    <text evidence="2">The sequence shown here is derived from an EMBL/GenBank/DDBJ whole genome shotgun (WGS) entry which is preliminary data.</text>
</comment>
<proteinExistence type="predicted"/>